<feature type="transmembrane region" description="Helical" evidence="2">
    <location>
        <begin position="213"/>
        <end position="236"/>
    </location>
</feature>
<evidence type="ECO:0000256" key="2">
    <source>
        <dbReference type="SAM" id="Phobius"/>
    </source>
</evidence>
<evidence type="ECO:0000256" key="1">
    <source>
        <dbReference type="SAM" id="MobiDB-lite"/>
    </source>
</evidence>
<dbReference type="SUPFAM" id="SSF49503">
    <property type="entry name" value="Cupredoxins"/>
    <property type="match status" value="1"/>
</dbReference>
<keyword evidence="2" id="KW-0812">Transmembrane</keyword>
<dbReference type="InterPro" id="IPR008972">
    <property type="entry name" value="Cupredoxin"/>
</dbReference>
<gene>
    <name evidence="4" type="ORF">PG997_002912</name>
</gene>
<feature type="compositionally biased region" description="Pro residues" evidence="1">
    <location>
        <begin position="257"/>
        <end position="268"/>
    </location>
</feature>
<sequence>MRLFLGALAFAARVSMSSAHETNPPQPGSLATQTAVTPAIHTVSVGATGFSFRPESITANVGDIVRFNFYATNHSVARAEFGYPCIPYETVEIGRRGFYSDLVPVQAILNEPPHFDVRINDTEPIFFYCCGIISKEKEANQLATKIQNGTFTLDTQKQHVLNSTFEFAPGQPFPTEMPRPDPRVPGGYMPSAANLTGSQYGGGGDQDSMSGAVIAGIAVGGVALLGLIAGLLFMGCRKRLLRMVRQQRGHIALRSAPSPPPVPPARPPRSPHRGSEGLLFACQGERAPSSRSVTLRGGAAASRSVGRDVRRMNPMAQEQEGEVVAYSSPEAPYYGIISPMREKPCPPTPAALTTPLILLSREEEDDDDIANAMVPDPYHSISSSQYHPRAPIMLAASTTPQIPPPVELPARADPGNSPPPRYYNNNWGVPFSCRRGVDYDYRPEKVNDNMI</sequence>
<reference evidence="4 5" key="1">
    <citation type="submission" date="2023-01" db="EMBL/GenBank/DDBJ databases">
        <title>Analysis of 21 Apiospora genomes using comparative genomics revels a genus with tremendous synthesis potential of carbohydrate active enzymes and secondary metabolites.</title>
        <authorList>
            <person name="Sorensen T."/>
        </authorList>
    </citation>
    <scope>NUCLEOTIDE SEQUENCE [LARGE SCALE GENOMIC DNA]</scope>
    <source>
        <strain evidence="4 5">CBS 114990</strain>
    </source>
</reference>
<feature type="signal peptide" evidence="3">
    <location>
        <begin position="1"/>
        <end position="19"/>
    </location>
</feature>
<proteinExistence type="predicted"/>
<evidence type="ECO:0000256" key="3">
    <source>
        <dbReference type="SAM" id="SignalP"/>
    </source>
</evidence>
<organism evidence="4 5">
    <name type="scientific">Apiospora hydei</name>
    <dbReference type="NCBI Taxonomy" id="1337664"/>
    <lineage>
        <taxon>Eukaryota</taxon>
        <taxon>Fungi</taxon>
        <taxon>Dikarya</taxon>
        <taxon>Ascomycota</taxon>
        <taxon>Pezizomycotina</taxon>
        <taxon>Sordariomycetes</taxon>
        <taxon>Xylariomycetidae</taxon>
        <taxon>Amphisphaeriales</taxon>
        <taxon>Apiosporaceae</taxon>
        <taxon>Apiospora</taxon>
    </lineage>
</organism>
<keyword evidence="2" id="KW-1133">Transmembrane helix</keyword>
<keyword evidence="3" id="KW-0732">Signal</keyword>
<feature type="chain" id="PRO_5047324982" description="Extracellular serine-rich protein" evidence="3">
    <location>
        <begin position="20"/>
        <end position="451"/>
    </location>
</feature>
<feature type="region of interest" description="Disordered" evidence="1">
    <location>
        <begin position="251"/>
        <end position="306"/>
    </location>
</feature>
<dbReference type="PANTHER" id="PTHR34883:SF8">
    <property type="entry name" value="EXTRACELLULAR SERINE-RICH PROTEIN (AFU_ORTHOLOGUE AFUA_6G00670)"/>
    <property type="match status" value="1"/>
</dbReference>
<evidence type="ECO:0000313" key="5">
    <source>
        <dbReference type="Proteomes" id="UP001433268"/>
    </source>
</evidence>
<comment type="caution">
    <text evidence="4">The sequence shown here is derived from an EMBL/GenBank/DDBJ whole genome shotgun (WGS) entry which is preliminary data.</text>
</comment>
<dbReference type="Gene3D" id="2.60.40.420">
    <property type="entry name" value="Cupredoxins - blue copper proteins"/>
    <property type="match status" value="1"/>
</dbReference>
<keyword evidence="2" id="KW-0472">Membrane</keyword>
<name>A0ABR1WXQ9_9PEZI</name>
<evidence type="ECO:0000313" key="4">
    <source>
        <dbReference type="EMBL" id="KAK8087951.1"/>
    </source>
</evidence>
<dbReference type="Proteomes" id="UP001433268">
    <property type="component" value="Unassembled WGS sequence"/>
</dbReference>
<dbReference type="RefSeq" id="XP_066670845.1">
    <property type="nucleotide sequence ID" value="XM_066807227.1"/>
</dbReference>
<keyword evidence="5" id="KW-1185">Reference proteome</keyword>
<dbReference type="EMBL" id="JAQQWN010000004">
    <property type="protein sequence ID" value="KAK8087951.1"/>
    <property type="molecule type" value="Genomic_DNA"/>
</dbReference>
<protein>
    <recommendedName>
        <fullName evidence="6">Extracellular serine-rich protein</fullName>
    </recommendedName>
</protein>
<evidence type="ECO:0008006" key="6">
    <source>
        <dbReference type="Google" id="ProtNLM"/>
    </source>
</evidence>
<dbReference type="GeneID" id="92040287"/>
<accession>A0ABR1WXQ9</accession>
<dbReference type="InterPro" id="IPR052953">
    <property type="entry name" value="Ser-rich/MCO-related"/>
</dbReference>
<dbReference type="PANTHER" id="PTHR34883">
    <property type="entry name" value="SERINE-RICH PROTEIN, PUTATIVE-RELATED-RELATED"/>
    <property type="match status" value="1"/>
</dbReference>